<accession>A0A9Q0CF58</accession>
<dbReference type="Proteomes" id="UP001151287">
    <property type="component" value="Unassembled WGS sequence"/>
</dbReference>
<keyword evidence="4" id="KW-1185">Reference proteome</keyword>
<evidence type="ECO:0000313" key="3">
    <source>
        <dbReference type="EMBL" id="KAJ1692748.1"/>
    </source>
</evidence>
<dbReference type="SUPFAM" id="SSF81383">
    <property type="entry name" value="F-box domain"/>
    <property type="match status" value="1"/>
</dbReference>
<dbReference type="AlphaFoldDB" id="A0A9Q0CF58"/>
<protein>
    <recommendedName>
        <fullName evidence="2">KIB1-4 beta-propeller domain-containing protein</fullName>
    </recommendedName>
</protein>
<proteinExistence type="predicted"/>
<feature type="domain" description="KIB1-4 beta-propeller" evidence="2">
    <location>
        <begin position="166"/>
        <end position="325"/>
    </location>
</feature>
<organism evidence="3 4">
    <name type="scientific">Rhynchospora breviuscula</name>
    <dbReference type="NCBI Taxonomy" id="2022672"/>
    <lineage>
        <taxon>Eukaryota</taxon>
        <taxon>Viridiplantae</taxon>
        <taxon>Streptophyta</taxon>
        <taxon>Embryophyta</taxon>
        <taxon>Tracheophyta</taxon>
        <taxon>Spermatophyta</taxon>
        <taxon>Magnoliopsida</taxon>
        <taxon>Liliopsida</taxon>
        <taxon>Poales</taxon>
        <taxon>Cyperaceae</taxon>
        <taxon>Cyperoideae</taxon>
        <taxon>Rhynchosporeae</taxon>
        <taxon>Rhynchospora</taxon>
    </lineage>
</organism>
<dbReference type="Pfam" id="PF03478">
    <property type="entry name" value="Beta-prop_KIB1-4"/>
    <property type="match status" value="1"/>
</dbReference>
<dbReference type="InterPro" id="IPR005174">
    <property type="entry name" value="KIB1-4_b-propeller"/>
</dbReference>
<keyword evidence="1" id="KW-0472">Membrane</keyword>
<evidence type="ECO:0000313" key="4">
    <source>
        <dbReference type="Proteomes" id="UP001151287"/>
    </source>
</evidence>
<keyword evidence="1" id="KW-0812">Transmembrane</keyword>
<sequence>MSEEQKERDWSEVPPELLHVIAKLPDLPDFIRFRAVCDTWRLAAPLSDPPHHLPWLLELFGRDYQLPGQAVIRLIKYHGLRKRQRFHSLSSGETLIIPFRNKTPELRTFVKRRGLHIGYLPFHERSSTLSFFNPLTRDLFSRGKYFLPWMVWTGTDPICNRTIIVGDSKETKVENAGDIFPCCYWHGMLFSTSNCKTTRVFDAQSKELLREIPPPDIESKKIWFDEDGIHIAHFIMASFLVVSSGVILRVVRHRKYGYKKPIGELGFSVYRLDFERANEKSCWVQIDNIGNQILFLDKTNGFSATARPSAGFREGCIYFVDYYKDERPYMYDILAGTVERVPCPFENCTWFLPSL</sequence>
<dbReference type="PANTHER" id="PTHR33110:SF134">
    <property type="entry name" value="OS09G0565350 PROTEIN"/>
    <property type="match status" value="1"/>
</dbReference>
<dbReference type="PANTHER" id="PTHR33110">
    <property type="entry name" value="F-BOX/KELCH-REPEAT PROTEIN-RELATED"/>
    <property type="match status" value="1"/>
</dbReference>
<evidence type="ECO:0000256" key="1">
    <source>
        <dbReference type="SAM" id="Phobius"/>
    </source>
</evidence>
<dbReference type="OrthoDB" id="638130at2759"/>
<dbReference type="InterPro" id="IPR036047">
    <property type="entry name" value="F-box-like_dom_sf"/>
</dbReference>
<reference evidence="3" key="1">
    <citation type="journal article" date="2022" name="Cell">
        <title>Repeat-based holocentromeres influence genome architecture and karyotype evolution.</title>
        <authorList>
            <person name="Hofstatter P.G."/>
            <person name="Thangavel G."/>
            <person name="Lux T."/>
            <person name="Neumann P."/>
            <person name="Vondrak T."/>
            <person name="Novak P."/>
            <person name="Zhang M."/>
            <person name="Costa L."/>
            <person name="Castellani M."/>
            <person name="Scott A."/>
            <person name="Toegelov H."/>
            <person name="Fuchs J."/>
            <person name="Mata-Sucre Y."/>
            <person name="Dias Y."/>
            <person name="Vanzela A.L.L."/>
            <person name="Huettel B."/>
            <person name="Almeida C.C.S."/>
            <person name="Simkova H."/>
            <person name="Souza G."/>
            <person name="Pedrosa-Harand A."/>
            <person name="Macas J."/>
            <person name="Mayer K.F.X."/>
            <person name="Houben A."/>
            <person name="Marques A."/>
        </authorList>
    </citation>
    <scope>NUCLEOTIDE SEQUENCE</scope>
    <source>
        <strain evidence="3">RhyBre1mFocal</strain>
    </source>
</reference>
<keyword evidence="1" id="KW-1133">Transmembrane helix</keyword>
<evidence type="ECO:0000259" key="2">
    <source>
        <dbReference type="Pfam" id="PF03478"/>
    </source>
</evidence>
<comment type="caution">
    <text evidence="3">The sequence shown here is derived from an EMBL/GenBank/DDBJ whole genome shotgun (WGS) entry which is preliminary data.</text>
</comment>
<dbReference type="EMBL" id="JAMQYH010000003">
    <property type="protein sequence ID" value="KAJ1692748.1"/>
    <property type="molecule type" value="Genomic_DNA"/>
</dbReference>
<feature type="transmembrane region" description="Helical" evidence="1">
    <location>
        <begin position="231"/>
        <end position="251"/>
    </location>
</feature>
<gene>
    <name evidence="3" type="ORF">LUZ63_009446</name>
</gene>
<name>A0A9Q0CF58_9POAL</name>
<dbReference type="Gene3D" id="1.20.1280.50">
    <property type="match status" value="1"/>
</dbReference>